<feature type="compositionally biased region" description="Polar residues" evidence="1">
    <location>
        <begin position="212"/>
        <end position="222"/>
    </location>
</feature>
<feature type="region of interest" description="Disordered" evidence="1">
    <location>
        <begin position="33"/>
        <end position="277"/>
    </location>
</feature>
<dbReference type="Proteomes" id="UP000799439">
    <property type="component" value="Unassembled WGS sequence"/>
</dbReference>
<evidence type="ECO:0000313" key="2">
    <source>
        <dbReference type="EMBL" id="KAF2149496.1"/>
    </source>
</evidence>
<feature type="compositionally biased region" description="Basic and acidic residues" evidence="1">
    <location>
        <begin position="103"/>
        <end position="114"/>
    </location>
</feature>
<protein>
    <submittedName>
        <fullName evidence="2">Uncharacterized protein</fullName>
    </submittedName>
</protein>
<evidence type="ECO:0000256" key="1">
    <source>
        <dbReference type="SAM" id="MobiDB-lite"/>
    </source>
</evidence>
<gene>
    <name evidence="2" type="ORF">K461DRAFT_47300</name>
</gene>
<keyword evidence="3" id="KW-1185">Reference proteome</keyword>
<name>A0A9P4IVY7_9PEZI</name>
<dbReference type="EMBL" id="ML996091">
    <property type="protein sequence ID" value="KAF2149496.1"/>
    <property type="molecule type" value="Genomic_DNA"/>
</dbReference>
<feature type="compositionally biased region" description="Basic and acidic residues" evidence="1">
    <location>
        <begin position="48"/>
        <end position="72"/>
    </location>
</feature>
<dbReference type="OrthoDB" id="3934235at2759"/>
<comment type="caution">
    <text evidence="2">The sequence shown here is derived from an EMBL/GenBank/DDBJ whole genome shotgun (WGS) entry which is preliminary data.</text>
</comment>
<feature type="compositionally biased region" description="Basic and acidic residues" evidence="1">
    <location>
        <begin position="237"/>
        <end position="268"/>
    </location>
</feature>
<evidence type="ECO:0000313" key="3">
    <source>
        <dbReference type="Proteomes" id="UP000799439"/>
    </source>
</evidence>
<proteinExistence type="predicted"/>
<accession>A0A9P4IVY7</accession>
<organism evidence="2 3">
    <name type="scientific">Myriangium duriaei CBS 260.36</name>
    <dbReference type="NCBI Taxonomy" id="1168546"/>
    <lineage>
        <taxon>Eukaryota</taxon>
        <taxon>Fungi</taxon>
        <taxon>Dikarya</taxon>
        <taxon>Ascomycota</taxon>
        <taxon>Pezizomycotina</taxon>
        <taxon>Dothideomycetes</taxon>
        <taxon>Dothideomycetidae</taxon>
        <taxon>Myriangiales</taxon>
        <taxon>Myriangiaceae</taxon>
        <taxon>Myriangium</taxon>
    </lineage>
</organism>
<sequence>MPVNTTGLRALCWSILFGVDKIPDKWFEKIPYYQSEEVREQKKKRSKKDGGGRRRRSSVDDRDRSDDEQYRSRHERRHGRRRSQDDYGSDDDYDDERDRRRRDRDYSRRHDDSLRGQNGSANGEYARPRHSQVFDPAYDPRRHSGSPHPLQSPHSAGYQHAYPPVGPPGGVAPHNGYPENYSPTVAGGYQDYRRGSGPAARGYVPYAHIYSEQGQPGPNSSRRTSRTYDPAGYDGGRPAREATPDYRGRERRRDDRGSDSHGSDESRKRDHRRHSRA</sequence>
<reference evidence="2" key="1">
    <citation type="journal article" date="2020" name="Stud. Mycol.">
        <title>101 Dothideomycetes genomes: a test case for predicting lifestyles and emergence of pathogens.</title>
        <authorList>
            <person name="Haridas S."/>
            <person name="Albert R."/>
            <person name="Binder M."/>
            <person name="Bloem J."/>
            <person name="Labutti K."/>
            <person name="Salamov A."/>
            <person name="Andreopoulos B."/>
            <person name="Baker S."/>
            <person name="Barry K."/>
            <person name="Bills G."/>
            <person name="Bluhm B."/>
            <person name="Cannon C."/>
            <person name="Castanera R."/>
            <person name="Culley D."/>
            <person name="Daum C."/>
            <person name="Ezra D."/>
            <person name="Gonzalez J."/>
            <person name="Henrissat B."/>
            <person name="Kuo A."/>
            <person name="Liang C."/>
            <person name="Lipzen A."/>
            <person name="Lutzoni F."/>
            <person name="Magnuson J."/>
            <person name="Mondo S."/>
            <person name="Nolan M."/>
            <person name="Ohm R."/>
            <person name="Pangilinan J."/>
            <person name="Park H.-J."/>
            <person name="Ramirez L."/>
            <person name="Alfaro M."/>
            <person name="Sun H."/>
            <person name="Tritt A."/>
            <person name="Yoshinaga Y."/>
            <person name="Zwiers L.-H."/>
            <person name="Turgeon B."/>
            <person name="Goodwin S."/>
            <person name="Spatafora J."/>
            <person name="Crous P."/>
            <person name="Grigoriev I."/>
        </authorList>
    </citation>
    <scope>NUCLEOTIDE SEQUENCE</scope>
    <source>
        <strain evidence="2">CBS 260.36</strain>
    </source>
</reference>
<dbReference type="AlphaFoldDB" id="A0A9P4IVY7"/>